<dbReference type="GO" id="GO:0005737">
    <property type="term" value="C:cytoplasm"/>
    <property type="evidence" value="ECO:0007669"/>
    <property type="project" value="TreeGrafter"/>
</dbReference>
<feature type="non-terminal residue" evidence="3">
    <location>
        <position position="1"/>
    </location>
</feature>
<dbReference type="EMBL" id="GEEE01022763">
    <property type="protein sequence ID" value="JAP40462.1"/>
    <property type="molecule type" value="Transcribed_RNA"/>
</dbReference>
<organism evidence="3">
    <name type="scientific">Schistocephalus solidus</name>
    <name type="common">Tapeworm</name>
    <dbReference type="NCBI Taxonomy" id="70667"/>
    <lineage>
        <taxon>Eukaryota</taxon>
        <taxon>Metazoa</taxon>
        <taxon>Spiralia</taxon>
        <taxon>Lophotrochozoa</taxon>
        <taxon>Platyhelminthes</taxon>
        <taxon>Cestoda</taxon>
        <taxon>Eucestoda</taxon>
        <taxon>Diphyllobothriidea</taxon>
        <taxon>Diphyllobothriidae</taxon>
        <taxon>Schistocephalus</taxon>
    </lineage>
</organism>
<feature type="domain" description="Caspase family p20" evidence="2">
    <location>
        <begin position="120"/>
        <end position="237"/>
    </location>
</feature>
<dbReference type="InterPro" id="IPR015917">
    <property type="entry name" value="Pept_C14A"/>
</dbReference>
<evidence type="ECO:0000313" key="3">
    <source>
        <dbReference type="EMBL" id="JAP40462.1"/>
    </source>
</evidence>
<dbReference type="PROSITE" id="PS50208">
    <property type="entry name" value="CASPASE_P20"/>
    <property type="match status" value="1"/>
</dbReference>
<evidence type="ECO:0000256" key="1">
    <source>
        <dbReference type="ARBA" id="ARBA00010134"/>
    </source>
</evidence>
<protein>
    <recommendedName>
        <fullName evidence="2">Caspase family p20 domain-containing protein</fullName>
    </recommendedName>
</protein>
<dbReference type="SUPFAM" id="SSF52129">
    <property type="entry name" value="Caspase-like"/>
    <property type="match status" value="1"/>
</dbReference>
<gene>
    <name evidence="3" type="ORF">TR96067</name>
</gene>
<name>A0A0X3NXQ3_SCHSO</name>
<evidence type="ECO:0000259" key="2">
    <source>
        <dbReference type="PROSITE" id="PS50208"/>
    </source>
</evidence>
<dbReference type="PANTHER" id="PTHR10454">
    <property type="entry name" value="CASPASE"/>
    <property type="match status" value="1"/>
</dbReference>
<dbReference type="AlphaFoldDB" id="A0A0X3NXQ3"/>
<dbReference type="Gene3D" id="3.40.50.1460">
    <property type="match status" value="1"/>
</dbReference>
<dbReference type="PANTHER" id="PTHR10454:SF210">
    <property type="entry name" value="CASPASE-2"/>
    <property type="match status" value="1"/>
</dbReference>
<dbReference type="InterPro" id="IPR011600">
    <property type="entry name" value="Pept_C14_caspase"/>
</dbReference>
<dbReference type="PRINTS" id="PR00376">
    <property type="entry name" value="IL1BCENZYME"/>
</dbReference>
<dbReference type="InterPro" id="IPR002398">
    <property type="entry name" value="Pept_C14"/>
</dbReference>
<dbReference type="GO" id="GO:0006915">
    <property type="term" value="P:apoptotic process"/>
    <property type="evidence" value="ECO:0007669"/>
    <property type="project" value="TreeGrafter"/>
</dbReference>
<sequence>LMVPMKCTRQKFGRLNALHMWGDKVYSQQCFSDLKFPSRNSSDPHQADEILPVDSAHVPQILRSSKTSDVCVGENPKYSPPKILMSSAAPTQALKLNSPVPQVLPRRAPSSFIYGTRALRRGTCLIISVDTFKPALCLPGRPGSEVDLQKLQQTFAMLDFDVKIYCNPTAANMTAIVEAESKANHADSDTFVMVLLSHGDDGGLIYGTDGAVYLENLIKAFRGDSCPDLAGKPKLFFCTSMSWITTGSGYGR</sequence>
<accession>A0A0X3NXQ3</accession>
<dbReference type="GO" id="GO:0004197">
    <property type="term" value="F:cysteine-type endopeptidase activity"/>
    <property type="evidence" value="ECO:0007669"/>
    <property type="project" value="InterPro"/>
</dbReference>
<dbReference type="GO" id="GO:0043525">
    <property type="term" value="P:positive regulation of neuron apoptotic process"/>
    <property type="evidence" value="ECO:0007669"/>
    <property type="project" value="TreeGrafter"/>
</dbReference>
<dbReference type="GO" id="GO:0006508">
    <property type="term" value="P:proteolysis"/>
    <property type="evidence" value="ECO:0007669"/>
    <property type="project" value="InterPro"/>
</dbReference>
<reference evidence="3" key="1">
    <citation type="submission" date="2016-01" db="EMBL/GenBank/DDBJ databases">
        <title>Reference transcriptome for the parasite Schistocephalus solidus: insights into the molecular evolution of parasitism.</title>
        <authorList>
            <person name="Hebert F.O."/>
            <person name="Grambauer S."/>
            <person name="Barber I."/>
            <person name="Landry C.R."/>
            <person name="Aubin-Horth N."/>
        </authorList>
    </citation>
    <scope>NUCLEOTIDE SEQUENCE</scope>
</reference>
<dbReference type="SMART" id="SM00115">
    <property type="entry name" value="CASc"/>
    <property type="match status" value="1"/>
</dbReference>
<comment type="similarity">
    <text evidence="1">Belongs to the peptidase C14A family.</text>
</comment>
<dbReference type="InterPro" id="IPR001309">
    <property type="entry name" value="Pept_C14_p20"/>
</dbReference>
<dbReference type="InterPro" id="IPR029030">
    <property type="entry name" value="Caspase-like_dom_sf"/>
</dbReference>
<proteinExistence type="inferred from homology"/>
<dbReference type="Pfam" id="PF00656">
    <property type="entry name" value="Peptidase_C14"/>
    <property type="match status" value="1"/>
</dbReference>